<sequence>MSLESFAPNLPLSHFSHTLITWQQQCGRHNLPWQQTDAYLVWVSEIMLQQTQVSTVLDYYLRFIARFPNVQALADAPIDDVTALWAGLGYYSRARNLHHAAQQVRDDFGGVFPSQRQQLETLKGVGRSTAAAIAAFAFQERETILDGNVKRVLCRLFALYGNPQDKAFENSLWNLAEQLLPAAPADMPSYTQGLMDLGATVCTRSKPKCEVCPMQTLCLAHERGLTAELPVKKTSVKVKQMPVYWLCVIDHQQRILLEKRPVSGIWSQLYCPPMVEVETWSTWLAERGIGAAALNYLDPITHKLTHRAMSITIAIARSNSDIAVTETGQFYALQAALSLGLPKPLQNILPQLLT</sequence>
<evidence type="ECO:0000256" key="10">
    <source>
        <dbReference type="ARBA" id="ARBA00023004"/>
    </source>
</evidence>
<evidence type="ECO:0000256" key="5">
    <source>
        <dbReference type="ARBA" id="ARBA00022023"/>
    </source>
</evidence>
<proteinExistence type="inferred from homology"/>
<dbReference type="Gene3D" id="3.90.79.10">
    <property type="entry name" value="Nucleoside Triphosphate Pyrophosphohydrolase"/>
    <property type="match status" value="1"/>
</dbReference>
<dbReference type="PROSITE" id="PS00764">
    <property type="entry name" value="ENDONUCLEASE_III_1"/>
    <property type="match status" value="1"/>
</dbReference>
<dbReference type="InterPro" id="IPR003265">
    <property type="entry name" value="HhH-GPD_domain"/>
</dbReference>
<comment type="cofactor">
    <cofactor evidence="14">
        <name>[4Fe-4S] cluster</name>
        <dbReference type="ChEBI" id="CHEBI:49883"/>
    </cofactor>
    <text evidence="14">Binds 1 [4Fe-4S] cluster.</text>
</comment>
<dbReference type="PANTHER" id="PTHR42944:SF1">
    <property type="entry name" value="ADENINE DNA GLYCOSYLASE"/>
    <property type="match status" value="1"/>
</dbReference>
<dbReference type="Gene3D" id="1.10.340.30">
    <property type="entry name" value="Hypothetical protein, domain 2"/>
    <property type="match status" value="1"/>
</dbReference>
<evidence type="ECO:0000313" key="16">
    <source>
        <dbReference type="EMBL" id="UOO88046.1"/>
    </source>
</evidence>
<keyword evidence="13 14" id="KW-0326">Glycosidase</keyword>
<evidence type="ECO:0000256" key="4">
    <source>
        <dbReference type="ARBA" id="ARBA00012045"/>
    </source>
</evidence>
<evidence type="ECO:0000256" key="6">
    <source>
        <dbReference type="ARBA" id="ARBA00022485"/>
    </source>
</evidence>
<keyword evidence="6" id="KW-0004">4Fe-4S</keyword>
<reference evidence="16 17" key="1">
    <citation type="journal article" date="2022" name="Res Sq">
        <title>Evolution of multicellular longitudinally dividing oral cavity symbionts (Neisseriaceae).</title>
        <authorList>
            <person name="Nyongesa S."/>
            <person name="Weber P."/>
            <person name="Bernet E."/>
            <person name="Pullido F."/>
            <person name="Nieckarz M."/>
            <person name="Delaby M."/>
            <person name="Nieves C."/>
            <person name="Viehboeck T."/>
            <person name="Krause N."/>
            <person name="Rivera-Millot A."/>
            <person name="Nakamura A."/>
            <person name="Vischer N."/>
            <person name="VanNieuwenhze M."/>
            <person name="Brun Y."/>
            <person name="Cava F."/>
            <person name="Bulgheresi S."/>
            <person name="Veyrier F."/>
        </authorList>
    </citation>
    <scope>NUCLEOTIDE SEQUENCE [LARGE SCALE GENOMIC DNA]</scope>
    <source>
        <strain evidence="16 17">SN4</strain>
    </source>
</reference>
<evidence type="ECO:0000313" key="17">
    <source>
        <dbReference type="Proteomes" id="UP000832011"/>
    </source>
</evidence>
<dbReference type="InterPro" id="IPR023170">
    <property type="entry name" value="HhH_base_excis_C"/>
</dbReference>
<evidence type="ECO:0000256" key="8">
    <source>
        <dbReference type="ARBA" id="ARBA00022763"/>
    </source>
</evidence>
<dbReference type="InterPro" id="IPR011257">
    <property type="entry name" value="DNA_glycosylase"/>
</dbReference>
<dbReference type="InterPro" id="IPR044298">
    <property type="entry name" value="MIG/MutY"/>
</dbReference>
<dbReference type="InterPro" id="IPR015797">
    <property type="entry name" value="NUDIX_hydrolase-like_dom_sf"/>
</dbReference>
<dbReference type="CDD" id="cd00056">
    <property type="entry name" value="ENDO3c"/>
    <property type="match status" value="1"/>
</dbReference>
<dbReference type="Proteomes" id="UP000832011">
    <property type="component" value="Chromosome"/>
</dbReference>
<dbReference type="PANTHER" id="PTHR42944">
    <property type="entry name" value="ADENINE DNA GLYCOSYLASE"/>
    <property type="match status" value="1"/>
</dbReference>
<dbReference type="SMART" id="SM00478">
    <property type="entry name" value="ENDO3c"/>
    <property type="match status" value="1"/>
</dbReference>
<keyword evidence="9" id="KW-0378">Hydrolase</keyword>
<organism evidence="16 17">
    <name type="scientific">Vitreoscilla massiliensis</name>
    <dbReference type="NCBI Taxonomy" id="1689272"/>
    <lineage>
        <taxon>Bacteria</taxon>
        <taxon>Pseudomonadati</taxon>
        <taxon>Pseudomonadota</taxon>
        <taxon>Betaproteobacteria</taxon>
        <taxon>Neisseriales</taxon>
        <taxon>Neisseriaceae</taxon>
        <taxon>Vitreoscilla</taxon>
    </lineage>
</organism>
<evidence type="ECO:0000256" key="11">
    <source>
        <dbReference type="ARBA" id="ARBA00023014"/>
    </source>
</evidence>
<keyword evidence="17" id="KW-1185">Reference proteome</keyword>
<dbReference type="SUPFAM" id="SSF55811">
    <property type="entry name" value="Nudix"/>
    <property type="match status" value="1"/>
</dbReference>
<feature type="domain" description="HhH-GPD" evidence="15">
    <location>
        <begin position="47"/>
        <end position="200"/>
    </location>
</feature>
<evidence type="ECO:0000256" key="9">
    <source>
        <dbReference type="ARBA" id="ARBA00022801"/>
    </source>
</evidence>
<evidence type="ECO:0000256" key="12">
    <source>
        <dbReference type="ARBA" id="ARBA00023204"/>
    </source>
</evidence>
<dbReference type="Pfam" id="PF00730">
    <property type="entry name" value="HhH-GPD"/>
    <property type="match status" value="1"/>
</dbReference>
<gene>
    <name evidence="16" type="primary">mutY</name>
    <name evidence="16" type="ORF">LVJ82_11155</name>
</gene>
<dbReference type="Pfam" id="PF14815">
    <property type="entry name" value="NUDIX_4"/>
    <property type="match status" value="1"/>
</dbReference>
<comment type="similarity">
    <text evidence="3 14">Belongs to the Nth/MutY family.</text>
</comment>
<evidence type="ECO:0000256" key="2">
    <source>
        <dbReference type="ARBA" id="ARBA00002933"/>
    </source>
</evidence>
<evidence type="ECO:0000259" key="15">
    <source>
        <dbReference type="SMART" id="SM00478"/>
    </source>
</evidence>
<dbReference type="InterPro" id="IPR005760">
    <property type="entry name" value="A/G_AdeGlyc_MutY"/>
</dbReference>
<dbReference type="InterPro" id="IPR029119">
    <property type="entry name" value="MutY_C"/>
</dbReference>
<accession>A0ABY4DX09</accession>
<evidence type="ECO:0000256" key="14">
    <source>
        <dbReference type="RuleBase" id="RU365096"/>
    </source>
</evidence>
<dbReference type="SMART" id="SM00525">
    <property type="entry name" value="FES"/>
    <property type="match status" value="1"/>
</dbReference>
<dbReference type="Pfam" id="PF00633">
    <property type="entry name" value="HHH"/>
    <property type="match status" value="1"/>
</dbReference>
<dbReference type="Gene3D" id="1.10.1670.10">
    <property type="entry name" value="Helix-hairpin-Helix base-excision DNA repair enzymes (C-terminal)"/>
    <property type="match status" value="1"/>
</dbReference>
<dbReference type="Pfam" id="PF10576">
    <property type="entry name" value="EndIII_4Fe-2S"/>
    <property type="match status" value="1"/>
</dbReference>
<evidence type="ECO:0000256" key="7">
    <source>
        <dbReference type="ARBA" id="ARBA00022723"/>
    </source>
</evidence>
<dbReference type="InterPro" id="IPR004035">
    <property type="entry name" value="Endouclease-III_FeS-bd_BS"/>
</dbReference>
<name>A0ABY4DX09_9NEIS</name>
<keyword evidence="8 14" id="KW-0227">DNA damage</keyword>
<evidence type="ECO:0000256" key="13">
    <source>
        <dbReference type="ARBA" id="ARBA00023295"/>
    </source>
</evidence>
<keyword evidence="7" id="KW-0479">Metal-binding</keyword>
<dbReference type="EC" id="3.2.2.31" evidence="4 14"/>
<evidence type="ECO:0000256" key="1">
    <source>
        <dbReference type="ARBA" id="ARBA00000843"/>
    </source>
</evidence>
<dbReference type="NCBIfam" id="TIGR01084">
    <property type="entry name" value="mutY"/>
    <property type="match status" value="1"/>
</dbReference>
<comment type="function">
    <text evidence="2">Adenine glycosylase active on G-A mispairs. MutY also corrects error-prone DNA synthesis past GO lesions which are due to the oxidatively damaged form of guanine: 7,8-dihydro-8-oxoguanine (8-oxo-dGTP).</text>
</comment>
<keyword evidence="12" id="KW-0234">DNA repair</keyword>
<dbReference type="SUPFAM" id="SSF48150">
    <property type="entry name" value="DNA-glycosylase"/>
    <property type="match status" value="1"/>
</dbReference>
<evidence type="ECO:0000256" key="3">
    <source>
        <dbReference type="ARBA" id="ARBA00008343"/>
    </source>
</evidence>
<dbReference type="InterPro" id="IPR003651">
    <property type="entry name" value="Endonuclease3_FeS-loop_motif"/>
</dbReference>
<dbReference type="RefSeq" id="WP_058356519.1">
    <property type="nucleotide sequence ID" value="NZ_CABKVG010000009.1"/>
</dbReference>
<dbReference type="CDD" id="cd03431">
    <property type="entry name" value="NUDIX_DNA_Glycosylase_C-MutY"/>
    <property type="match status" value="1"/>
</dbReference>
<keyword evidence="10 14" id="KW-0408">Iron</keyword>
<comment type="catalytic activity">
    <reaction evidence="1 14">
        <text>Hydrolyzes free adenine bases from 7,8-dihydro-8-oxoguanine:adenine mismatched double-stranded DNA, leaving an apurinic site.</text>
        <dbReference type="EC" id="3.2.2.31"/>
    </reaction>
</comment>
<dbReference type="EMBL" id="CP091511">
    <property type="protein sequence ID" value="UOO88046.1"/>
    <property type="molecule type" value="Genomic_DNA"/>
</dbReference>
<protein>
    <recommendedName>
        <fullName evidence="5 14">Adenine DNA glycosylase</fullName>
        <ecNumber evidence="4 14">3.2.2.31</ecNumber>
    </recommendedName>
</protein>
<keyword evidence="11" id="KW-0411">Iron-sulfur</keyword>
<dbReference type="InterPro" id="IPR000445">
    <property type="entry name" value="HhH_motif"/>
</dbReference>